<sequence>MRNMEKKQESNNINNLKKKRKKKKKSGIGISCQRETDANSIFAILLAALCTNNFNSQFLIKKCLNKLRLSLLSHSQPSLPISILSLLPVLLKSKCGGIARRCAEVVGAASLVSLETNEQIALDDEIVQGLVSLLRNSPRRVFVAACNAVLDFSTSSFGRERLLEFSALESLLLEFNQVHKSLALVSLCAGQSGNDTSLRIGCKEDEFPVLFVDMELWVKVHNQMLCANIMRSTQEKHCCLSNITVNNLAESIFRLSMNADQFTTVSKGTVQSSIFHLNESSFENFIANYWEVAPSLVRRFSNSMIEGDDIFSSFTQCLNSNEPFCSSVSFILQRLISCLPIASDELDILSFLKEARNKLGCPLVYEQDIRVLRTDKFSKREEHFFPRISDSCDVRAPYLIYADDISKCEKAYKEGYTIALRGVEFRFECLATIVDGLASLFGQPSVGANIYLTPPSSQGLARHYDDHCVFVCQVFGAKQWKIFEPSLQLPRLYHSCDIINGVEAESSMAECRQFSLREGDILYIPRGFPHEACTEDEAPTGSVGFSLHLTLSIEVEPPFEWEGFAHVSLFCWNQAQKIIHHASMKSLSAILNLMSVNLLHLGIGLIGDYDPTFRKACLVGAVSGASDSSGWLYLSQKNIFNELIGKISAESRFLELLSSVEAGIQENIDPFQRMRWLHLLNWRGETMAERDWTMPFKGVEMMLPLYTEHKDMAEAAFMQVKSKFCSEISFEDVIERYKVLLAKYKETRKQYMNGMLSLHCN</sequence>
<proteinExistence type="predicted"/>
<evidence type="ECO:0000313" key="1">
    <source>
        <dbReference type="EMBL" id="KAJ4709195.1"/>
    </source>
</evidence>
<reference evidence="1 2" key="1">
    <citation type="journal article" date="2023" name="Science">
        <title>Complex scaffold remodeling in plant triterpene biosynthesis.</title>
        <authorList>
            <person name="De La Pena R."/>
            <person name="Hodgson H."/>
            <person name="Liu J.C."/>
            <person name="Stephenson M.J."/>
            <person name="Martin A.C."/>
            <person name="Owen C."/>
            <person name="Harkess A."/>
            <person name="Leebens-Mack J."/>
            <person name="Jimenez L.E."/>
            <person name="Osbourn A."/>
            <person name="Sattely E.S."/>
        </authorList>
    </citation>
    <scope>NUCLEOTIDE SEQUENCE [LARGE SCALE GENOMIC DNA]</scope>
    <source>
        <strain evidence="2">cv. JPN11</strain>
        <tissue evidence="1">Leaf</tissue>
    </source>
</reference>
<dbReference type="Proteomes" id="UP001164539">
    <property type="component" value="Chromosome 10"/>
</dbReference>
<gene>
    <name evidence="1" type="ORF">OWV82_019026</name>
</gene>
<name>A0ACC1XD31_MELAZ</name>
<organism evidence="1 2">
    <name type="scientific">Melia azedarach</name>
    <name type="common">Chinaberry tree</name>
    <dbReference type="NCBI Taxonomy" id="155640"/>
    <lineage>
        <taxon>Eukaryota</taxon>
        <taxon>Viridiplantae</taxon>
        <taxon>Streptophyta</taxon>
        <taxon>Embryophyta</taxon>
        <taxon>Tracheophyta</taxon>
        <taxon>Spermatophyta</taxon>
        <taxon>Magnoliopsida</taxon>
        <taxon>eudicotyledons</taxon>
        <taxon>Gunneridae</taxon>
        <taxon>Pentapetalae</taxon>
        <taxon>rosids</taxon>
        <taxon>malvids</taxon>
        <taxon>Sapindales</taxon>
        <taxon>Meliaceae</taxon>
        <taxon>Melia</taxon>
    </lineage>
</organism>
<accession>A0ACC1XD31</accession>
<dbReference type="EMBL" id="CM051403">
    <property type="protein sequence ID" value="KAJ4709195.1"/>
    <property type="molecule type" value="Genomic_DNA"/>
</dbReference>
<evidence type="ECO:0000313" key="2">
    <source>
        <dbReference type="Proteomes" id="UP001164539"/>
    </source>
</evidence>
<comment type="caution">
    <text evidence="1">The sequence shown here is derived from an EMBL/GenBank/DDBJ whole genome shotgun (WGS) entry which is preliminary data.</text>
</comment>
<keyword evidence="2" id="KW-1185">Reference proteome</keyword>
<protein>
    <submittedName>
        <fullName evidence="1">Lysine-specific demethylase NO66</fullName>
    </submittedName>
</protein>